<evidence type="ECO:0008006" key="2">
    <source>
        <dbReference type="Google" id="ProtNLM"/>
    </source>
</evidence>
<dbReference type="InterPro" id="IPR026350">
    <property type="entry name" value="GxxExxY"/>
</dbReference>
<sequence length="161" mass="18026">MTEIIHKELSYAVRGVLFDVYNQLGPILSERFYQEAVAIGLEAKGIVCETEKQFQVTYRGVEVGRYFVDVWVEDGKLLLELKIAPQILPIHRAQAISYLKVTDADLATVVNFGAGSLEDVRLPNRLRGKTAVATLPSTQLMLDVPFPQLTTQIINAFTKFI</sequence>
<accession>A0A3B0UV57</accession>
<gene>
    <name evidence="1" type="ORF">MNBD_CHLOROFLEXI01-2590</name>
</gene>
<evidence type="ECO:0000313" key="1">
    <source>
        <dbReference type="EMBL" id="VAW32730.1"/>
    </source>
</evidence>
<dbReference type="AlphaFoldDB" id="A0A3B0UV57"/>
<proteinExistence type="predicted"/>
<dbReference type="Pfam" id="PF13366">
    <property type="entry name" value="PDDEXK_3"/>
    <property type="match status" value="1"/>
</dbReference>
<dbReference type="EMBL" id="UOEU01000382">
    <property type="protein sequence ID" value="VAW32730.1"/>
    <property type="molecule type" value="Genomic_DNA"/>
</dbReference>
<organism evidence="1">
    <name type="scientific">hydrothermal vent metagenome</name>
    <dbReference type="NCBI Taxonomy" id="652676"/>
    <lineage>
        <taxon>unclassified sequences</taxon>
        <taxon>metagenomes</taxon>
        <taxon>ecological metagenomes</taxon>
    </lineage>
</organism>
<name>A0A3B0UV57_9ZZZZ</name>
<protein>
    <recommendedName>
        <fullName evidence="2">GxxExxY protein</fullName>
    </recommendedName>
</protein>
<reference evidence="1" key="1">
    <citation type="submission" date="2018-06" db="EMBL/GenBank/DDBJ databases">
        <authorList>
            <person name="Zhirakovskaya E."/>
        </authorList>
    </citation>
    <scope>NUCLEOTIDE SEQUENCE</scope>
</reference>
<dbReference type="NCBIfam" id="TIGR04256">
    <property type="entry name" value="GxxExxY"/>
    <property type="match status" value="1"/>
</dbReference>